<dbReference type="PANTHER" id="PTHR12743">
    <property type="entry name" value="CYTOCHROME C1 HEME LYASE"/>
    <property type="match status" value="1"/>
</dbReference>
<evidence type="ECO:0000256" key="11">
    <source>
        <dbReference type="SAM" id="MobiDB-lite"/>
    </source>
</evidence>
<evidence type="ECO:0000256" key="6">
    <source>
        <dbReference type="ARBA" id="ARBA00023004"/>
    </source>
</evidence>
<evidence type="ECO:0000256" key="7">
    <source>
        <dbReference type="ARBA" id="ARBA00023128"/>
    </source>
</evidence>
<feature type="compositionally biased region" description="Basic and acidic residues" evidence="11">
    <location>
        <begin position="80"/>
        <end position="89"/>
    </location>
</feature>
<organism evidence="12 13">
    <name type="scientific">Chloropicon roscoffensis</name>
    <dbReference type="NCBI Taxonomy" id="1461544"/>
    <lineage>
        <taxon>Eukaryota</taxon>
        <taxon>Viridiplantae</taxon>
        <taxon>Chlorophyta</taxon>
        <taxon>Chloropicophyceae</taxon>
        <taxon>Chloropicales</taxon>
        <taxon>Chloropicaceae</taxon>
        <taxon>Chloropicon</taxon>
    </lineage>
</organism>
<evidence type="ECO:0000256" key="1">
    <source>
        <dbReference type="ARBA" id="ARBA00004273"/>
    </source>
</evidence>
<dbReference type="AlphaFoldDB" id="A0AAX4PIG7"/>
<dbReference type="InterPro" id="IPR000511">
    <property type="entry name" value="Holocyt_c/c1_synthase"/>
</dbReference>
<name>A0AAX4PIG7_9CHLO</name>
<keyword evidence="8 10" id="KW-0472">Membrane</keyword>
<gene>
    <name evidence="12" type="ORF">HKI87_14g77670</name>
</gene>
<dbReference type="Pfam" id="PF01265">
    <property type="entry name" value="Cyto_heme_lyase"/>
    <property type="match status" value="1"/>
</dbReference>
<keyword evidence="6 10" id="KW-0408">Iron</keyword>
<accession>A0AAX4PIG7</accession>
<dbReference type="GO" id="GO:0004408">
    <property type="term" value="F:holocytochrome-c synthase activity"/>
    <property type="evidence" value="ECO:0007669"/>
    <property type="project" value="UniProtKB-EC"/>
</dbReference>
<keyword evidence="4 10" id="KW-0479">Metal-binding</keyword>
<comment type="function">
    <text evidence="10">Lyase that catalyzes the covalent linking of the heme group to the cytochrome C apoprotein to produce the mature functional cytochrome.</text>
</comment>
<feature type="compositionally biased region" description="Low complexity" evidence="11">
    <location>
        <begin position="31"/>
        <end position="40"/>
    </location>
</feature>
<comment type="subcellular location">
    <subcellularLocation>
        <location evidence="1 10">Mitochondrion inner membrane</location>
    </subcellularLocation>
</comment>
<keyword evidence="3 10" id="KW-0349">Heme</keyword>
<feature type="region of interest" description="Disordered" evidence="11">
    <location>
        <begin position="127"/>
        <end position="146"/>
    </location>
</feature>
<dbReference type="PANTHER" id="PTHR12743:SF8">
    <property type="entry name" value="PROTEIN HRI1"/>
    <property type="match status" value="1"/>
</dbReference>
<proteinExistence type="inferred from homology"/>
<evidence type="ECO:0000313" key="12">
    <source>
        <dbReference type="EMBL" id="WZN66202.1"/>
    </source>
</evidence>
<evidence type="ECO:0000313" key="13">
    <source>
        <dbReference type="Proteomes" id="UP001472866"/>
    </source>
</evidence>
<comment type="catalytic activity">
    <reaction evidence="10">
        <text>holo-[cytochrome c] = apo-[cytochrome c] + heme b</text>
        <dbReference type="Rhea" id="RHEA:22648"/>
        <dbReference type="Rhea" id="RHEA-COMP:10725"/>
        <dbReference type="Rhea" id="RHEA-COMP:10726"/>
        <dbReference type="ChEBI" id="CHEBI:29950"/>
        <dbReference type="ChEBI" id="CHEBI:60344"/>
        <dbReference type="ChEBI" id="CHEBI:83739"/>
        <dbReference type="EC" id="4.4.1.17"/>
    </reaction>
</comment>
<feature type="compositionally biased region" description="Low complexity" evidence="11">
    <location>
        <begin position="49"/>
        <end position="59"/>
    </location>
</feature>
<evidence type="ECO:0000256" key="8">
    <source>
        <dbReference type="ARBA" id="ARBA00023136"/>
    </source>
</evidence>
<keyword evidence="5 10" id="KW-0999">Mitochondrion inner membrane</keyword>
<keyword evidence="13" id="KW-1185">Reference proteome</keyword>
<sequence length="321" mass="35153">MGQSQTKVAGGIAGGGSGGGSDPPPCGYGAGSQASSSSNQPCPVDLGPSTSSSSSSSSSQAPPAVYNVYNQRIDAQGKQQKSEAEKRKESNFRSIWNFGWGGGSGAIDSKNNMPLEANQQPSVGQLKPLSVDREPSTIPKGGTESTWTYPSPQMFFNALNRKGKADGVDEEDMENVIFFHNGMNERTWEMVKRWEALHHAEYDEKNQPKLSRFLGRPHDLSPMARVRSLFYGDVPFDRHDWYVDRNGEEVRYVIDFYFDEEKAGTMEAFEVQARPALDSFTSCLDRVKMNIYVTCAQYGLPCPISGQPGHIGKEGANAGER</sequence>
<evidence type="ECO:0000256" key="9">
    <source>
        <dbReference type="ARBA" id="ARBA00023239"/>
    </source>
</evidence>
<dbReference type="EC" id="4.4.1.17" evidence="10"/>
<protein>
    <recommendedName>
        <fullName evidence="10">Holocytochrome c-type synthase</fullName>
        <ecNumber evidence="10">4.4.1.17</ecNumber>
    </recommendedName>
</protein>
<keyword evidence="9 10" id="KW-0456">Lyase</keyword>
<evidence type="ECO:0000256" key="2">
    <source>
        <dbReference type="ARBA" id="ARBA00007255"/>
    </source>
</evidence>
<feature type="region of interest" description="Disordered" evidence="11">
    <location>
        <begin position="1"/>
        <end position="89"/>
    </location>
</feature>
<evidence type="ECO:0000256" key="5">
    <source>
        <dbReference type="ARBA" id="ARBA00022792"/>
    </source>
</evidence>
<reference evidence="12 13" key="1">
    <citation type="submission" date="2024-03" db="EMBL/GenBank/DDBJ databases">
        <title>Complete genome sequence of the green alga Chloropicon roscoffensis RCC1871.</title>
        <authorList>
            <person name="Lemieux C."/>
            <person name="Pombert J.-F."/>
            <person name="Otis C."/>
            <person name="Turmel M."/>
        </authorList>
    </citation>
    <scope>NUCLEOTIDE SEQUENCE [LARGE SCALE GENOMIC DNA]</scope>
    <source>
        <strain evidence="12 13">RCC1871</strain>
    </source>
</reference>
<evidence type="ECO:0000256" key="4">
    <source>
        <dbReference type="ARBA" id="ARBA00022723"/>
    </source>
</evidence>
<dbReference type="PROSITE" id="PS00822">
    <property type="entry name" value="CYTO_HEME_LYASE_2"/>
    <property type="match status" value="1"/>
</dbReference>
<dbReference type="GO" id="GO:0046872">
    <property type="term" value="F:metal ion binding"/>
    <property type="evidence" value="ECO:0007669"/>
    <property type="project" value="UniProtKB-KW"/>
</dbReference>
<dbReference type="Proteomes" id="UP001472866">
    <property type="component" value="Chromosome 14"/>
</dbReference>
<dbReference type="GO" id="GO:0005743">
    <property type="term" value="C:mitochondrial inner membrane"/>
    <property type="evidence" value="ECO:0007669"/>
    <property type="project" value="UniProtKB-SubCell"/>
</dbReference>
<evidence type="ECO:0000256" key="3">
    <source>
        <dbReference type="ARBA" id="ARBA00022617"/>
    </source>
</evidence>
<comment type="similarity">
    <text evidence="2 10">Belongs to the cytochrome c-type heme lyase family.</text>
</comment>
<dbReference type="EMBL" id="CP151514">
    <property type="protein sequence ID" value="WZN66202.1"/>
    <property type="molecule type" value="Genomic_DNA"/>
</dbReference>
<keyword evidence="7 10" id="KW-0496">Mitochondrion</keyword>
<feature type="compositionally biased region" description="Gly residues" evidence="11">
    <location>
        <begin position="11"/>
        <end position="21"/>
    </location>
</feature>
<evidence type="ECO:0000256" key="10">
    <source>
        <dbReference type="RuleBase" id="RU363130"/>
    </source>
</evidence>